<accession>A0A0B2SAT9</accession>
<dbReference type="PANTHER" id="PTHR33116">
    <property type="entry name" value="REVERSE TRANSCRIPTASE ZINC-BINDING DOMAIN-CONTAINING PROTEIN-RELATED-RELATED"/>
    <property type="match status" value="1"/>
</dbReference>
<dbReference type="EMBL" id="KN645199">
    <property type="protein sequence ID" value="KHN41382.1"/>
    <property type="molecule type" value="Genomic_DNA"/>
</dbReference>
<protein>
    <submittedName>
        <fullName evidence="1">Putative ribonuclease H protein</fullName>
        <ecNumber evidence="1">3.1.27.-</ecNumber>
    </submittedName>
</protein>
<dbReference type="AlphaFoldDB" id="A0A0B2SAT9"/>
<keyword evidence="1" id="KW-0378">Hydrolase</keyword>
<proteinExistence type="predicted"/>
<name>A0A0B2SAT9_GLYSO</name>
<dbReference type="EC" id="3.1.27.-" evidence="1"/>
<feature type="non-terminal residue" evidence="1">
    <location>
        <position position="1"/>
    </location>
</feature>
<dbReference type="Proteomes" id="UP000053555">
    <property type="component" value="Unassembled WGS sequence"/>
</dbReference>
<reference evidence="1" key="1">
    <citation type="submission" date="2014-07" db="EMBL/GenBank/DDBJ databases">
        <title>Identification of a novel salt tolerance gene in wild soybean by whole-genome sequencing.</title>
        <authorList>
            <person name="Lam H.-M."/>
            <person name="Qi X."/>
            <person name="Li M.-W."/>
            <person name="Liu X."/>
            <person name="Xie M."/>
            <person name="Ni M."/>
            <person name="Xu X."/>
        </authorList>
    </citation>
    <scope>NUCLEOTIDE SEQUENCE [LARGE SCALE GENOMIC DNA]</scope>
    <source>
        <tissue evidence="1">Root</tissue>
    </source>
</reference>
<dbReference type="PANTHER" id="PTHR33116:SF78">
    <property type="entry name" value="OS12G0587133 PROTEIN"/>
    <property type="match status" value="1"/>
</dbReference>
<feature type="non-terminal residue" evidence="1">
    <location>
        <position position="81"/>
    </location>
</feature>
<organism evidence="1">
    <name type="scientific">Glycine soja</name>
    <name type="common">Wild soybean</name>
    <dbReference type="NCBI Taxonomy" id="3848"/>
    <lineage>
        <taxon>Eukaryota</taxon>
        <taxon>Viridiplantae</taxon>
        <taxon>Streptophyta</taxon>
        <taxon>Embryophyta</taxon>
        <taxon>Tracheophyta</taxon>
        <taxon>Spermatophyta</taxon>
        <taxon>Magnoliopsida</taxon>
        <taxon>eudicotyledons</taxon>
        <taxon>Gunneridae</taxon>
        <taxon>Pentapetalae</taxon>
        <taxon>rosids</taxon>
        <taxon>fabids</taxon>
        <taxon>Fabales</taxon>
        <taxon>Fabaceae</taxon>
        <taxon>Papilionoideae</taxon>
        <taxon>50 kb inversion clade</taxon>
        <taxon>NPAAA clade</taxon>
        <taxon>indigoferoid/millettioid clade</taxon>
        <taxon>Phaseoleae</taxon>
        <taxon>Glycine</taxon>
        <taxon>Glycine subgen. Soja</taxon>
    </lineage>
</organism>
<evidence type="ECO:0000313" key="1">
    <source>
        <dbReference type="EMBL" id="KHN41382.1"/>
    </source>
</evidence>
<gene>
    <name evidence="1" type="ORF">glysoja_032568</name>
</gene>
<dbReference type="GO" id="GO:0016787">
    <property type="term" value="F:hydrolase activity"/>
    <property type="evidence" value="ECO:0007669"/>
    <property type="project" value="UniProtKB-KW"/>
</dbReference>
<sequence length="81" mass="9479">LSFFRIPDKVVDKLINIQRRFLWGGGLEQQKIAWVNWKTVCLPKDKGGLGIKDLQVLNTALLGKWSWELFQNHGDMWTRIL</sequence>